<dbReference type="Pfam" id="PF00583">
    <property type="entry name" value="Acetyltransf_1"/>
    <property type="match status" value="1"/>
</dbReference>
<dbReference type="SUPFAM" id="SSF55729">
    <property type="entry name" value="Acyl-CoA N-acyltransferases (Nat)"/>
    <property type="match status" value="1"/>
</dbReference>
<dbReference type="OrthoDB" id="4305330at2"/>
<sequence length="294" mass="32303">MQLCTPLTEKDFADCFALRWQVLRAPWQQPPGSEQDELEAQSWHLMVKEGDQVLATGRLHQSAPGEGQIRYMAVAPGQQGKGLGGLILKGLLELAASLGLLAVELNARVGALAFYQRAGFQLLGAAHTLYGVIPHFKMRINLDPQLHQRAKALTQTWHQTIPLSRFMDLQVLGFNGAQLLTQASFDNNANLHGTLFAGSHYALATLTAWGRIWWQLQAEGLDGDIVLGKGEIRYKRPLTTAPLMLSQDQGNWQELANLRQGRKARIHLEALVTGSGPQEPASVFSGTYVILPKG</sequence>
<dbReference type="InterPro" id="IPR000182">
    <property type="entry name" value="GNAT_dom"/>
</dbReference>
<dbReference type="STRING" id="745411.B3C1_05572"/>
<dbReference type="InterPro" id="IPR012660">
    <property type="entry name" value="YiiD_C"/>
</dbReference>
<reference evidence="2 3" key="1">
    <citation type="journal article" date="2012" name="J. Bacteriol.">
        <title>Genome Sequence of Gallaecimonas xiamenensis Type Strain 3-C-1.</title>
        <authorList>
            <person name="Lai Q."/>
            <person name="Wang L."/>
            <person name="Wang W."/>
            <person name="Shao Z."/>
        </authorList>
    </citation>
    <scope>NUCLEOTIDE SEQUENCE [LARGE SCALE GENOMIC DNA]</scope>
    <source>
        <strain evidence="2 3">3-C-1</strain>
    </source>
</reference>
<dbReference type="PROSITE" id="PS51186">
    <property type="entry name" value="GNAT"/>
    <property type="match status" value="1"/>
</dbReference>
<dbReference type="RefSeq" id="WP_008483479.1">
    <property type="nucleotide sequence ID" value="NZ_AMRI01000006.1"/>
</dbReference>
<evidence type="ECO:0000259" key="1">
    <source>
        <dbReference type="PROSITE" id="PS51186"/>
    </source>
</evidence>
<keyword evidence="3" id="KW-1185">Reference proteome</keyword>
<dbReference type="PANTHER" id="PTHR13355">
    <property type="entry name" value="GLUCOSAMINE 6-PHOSPHATE N-ACETYLTRANSFERASE"/>
    <property type="match status" value="1"/>
</dbReference>
<dbReference type="InterPro" id="IPR016181">
    <property type="entry name" value="Acyl_CoA_acyltransferase"/>
</dbReference>
<feature type="domain" description="N-acetyltransferase" evidence="1">
    <location>
        <begin position="2"/>
        <end position="143"/>
    </location>
</feature>
<dbReference type="EMBL" id="AMRI01000006">
    <property type="protein sequence ID" value="EKE75903.1"/>
    <property type="molecule type" value="Genomic_DNA"/>
</dbReference>
<dbReference type="eggNOG" id="COG0456">
    <property type="taxonomic scope" value="Bacteria"/>
</dbReference>
<proteinExistence type="predicted"/>
<dbReference type="AlphaFoldDB" id="K2JKQ6"/>
<dbReference type="Gene3D" id="3.10.129.10">
    <property type="entry name" value="Hotdog Thioesterase"/>
    <property type="match status" value="1"/>
</dbReference>
<comment type="caution">
    <text evidence="2">The sequence shown here is derived from an EMBL/GenBank/DDBJ whole genome shotgun (WGS) entry which is preliminary data.</text>
</comment>
<accession>K2JKQ6</accession>
<dbReference type="NCBIfam" id="TIGR02447">
    <property type="entry name" value="yiiD_Cterm"/>
    <property type="match status" value="1"/>
</dbReference>
<dbReference type="InterPro" id="IPR029069">
    <property type="entry name" value="HotDog_dom_sf"/>
</dbReference>
<name>K2JKQ6_9GAMM</name>
<dbReference type="Pfam" id="PF09500">
    <property type="entry name" value="YiiD_C"/>
    <property type="match status" value="1"/>
</dbReference>
<dbReference type="PATRIC" id="fig|745411.4.peg.1109"/>
<organism evidence="2 3">
    <name type="scientific">Gallaecimonas xiamenensis 3-C-1</name>
    <dbReference type="NCBI Taxonomy" id="745411"/>
    <lineage>
        <taxon>Bacteria</taxon>
        <taxon>Pseudomonadati</taxon>
        <taxon>Pseudomonadota</taxon>
        <taxon>Gammaproteobacteria</taxon>
        <taxon>Enterobacterales</taxon>
        <taxon>Gallaecimonadaceae</taxon>
        <taxon>Gallaecimonas</taxon>
    </lineage>
</organism>
<keyword evidence="2" id="KW-0808">Transferase</keyword>
<dbReference type="Proteomes" id="UP000006755">
    <property type="component" value="Unassembled WGS sequence"/>
</dbReference>
<dbReference type="GO" id="GO:0008080">
    <property type="term" value="F:N-acetyltransferase activity"/>
    <property type="evidence" value="ECO:0007669"/>
    <property type="project" value="TreeGrafter"/>
</dbReference>
<dbReference type="Gene3D" id="3.40.630.30">
    <property type="match status" value="1"/>
</dbReference>
<dbReference type="PANTHER" id="PTHR13355:SF22">
    <property type="entry name" value="SLL0786 PROTEIN"/>
    <property type="match status" value="1"/>
</dbReference>
<protein>
    <submittedName>
        <fullName evidence="2">Acetyltransferase</fullName>
    </submittedName>
</protein>
<dbReference type="InterPro" id="IPR039143">
    <property type="entry name" value="GNPNAT1-like"/>
</dbReference>
<dbReference type="SUPFAM" id="SSF54637">
    <property type="entry name" value="Thioesterase/thiol ester dehydrase-isomerase"/>
    <property type="match status" value="1"/>
</dbReference>
<evidence type="ECO:0000313" key="2">
    <source>
        <dbReference type="EMBL" id="EKE75903.1"/>
    </source>
</evidence>
<evidence type="ECO:0000313" key="3">
    <source>
        <dbReference type="Proteomes" id="UP000006755"/>
    </source>
</evidence>
<gene>
    <name evidence="2" type="ORF">B3C1_05572</name>
</gene>